<dbReference type="AlphaFoldDB" id="A0A5B9P881"/>
<dbReference type="GO" id="GO:0019843">
    <property type="term" value="F:rRNA binding"/>
    <property type="evidence" value="ECO:0007669"/>
    <property type="project" value="UniProtKB-UniRule"/>
</dbReference>
<dbReference type="GO" id="GO:0006412">
    <property type="term" value="P:translation"/>
    <property type="evidence" value="ECO:0007669"/>
    <property type="project" value="UniProtKB-UniRule"/>
</dbReference>
<evidence type="ECO:0000256" key="4">
    <source>
        <dbReference type="ARBA" id="ARBA00022980"/>
    </source>
</evidence>
<proteinExistence type="inferred from homology"/>
<dbReference type="InterPro" id="IPR019926">
    <property type="entry name" value="Ribosomal_uL3_CS"/>
</dbReference>
<evidence type="ECO:0000256" key="6">
    <source>
        <dbReference type="ARBA" id="ARBA00035243"/>
    </source>
</evidence>
<dbReference type="FunFam" id="2.40.30.10:FF:000004">
    <property type="entry name" value="50S ribosomal protein L3"/>
    <property type="match status" value="1"/>
</dbReference>
<accession>A0A5B9P881</accession>
<evidence type="ECO:0000256" key="8">
    <source>
        <dbReference type="RuleBase" id="RU003905"/>
    </source>
</evidence>
<dbReference type="PROSITE" id="PS00474">
    <property type="entry name" value="RIBOSOMAL_L3"/>
    <property type="match status" value="1"/>
</dbReference>
<comment type="function">
    <text evidence="7 9">One of the primary rRNA binding proteins, it binds directly near the 3'-end of the 23S rRNA, where it nucleates assembly of the 50S subunit.</text>
</comment>
<feature type="compositionally biased region" description="Basic and acidic residues" evidence="10">
    <location>
        <begin position="73"/>
        <end position="84"/>
    </location>
</feature>
<dbReference type="GO" id="GO:0022625">
    <property type="term" value="C:cytosolic large ribosomal subunit"/>
    <property type="evidence" value="ECO:0007669"/>
    <property type="project" value="TreeGrafter"/>
</dbReference>
<evidence type="ECO:0000256" key="10">
    <source>
        <dbReference type="SAM" id="MobiDB-lite"/>
    </source>
</evidence>
<dbReference type="KEGG" id="mff:MFFC18_12810"/>
<keyword evidence="4 7" id="KW-0689">Ribosomal protein</keyword>
<reference evidence="11 12" key="1">
    <citation type="submission" date="2019-08" db="EMBL/GenBank/DDBJ databases">
        <title>Deep-cultivation of Planctomycetes and their phenomic and genomic characterization uncovers novel biology.</title>
        <authorList>
            <person name="Wiegand S."/>
            <person name="Jogler M."/>
            <person name="Boedeker C."/>
            <person name="Pinto D."/>
            <person name="Vollmers J."/>
            <person name="Rivas-Marin E."/>
            <person name="Kohn T."/>
            <person name="Peeters S.H."/>
            <person name="Heuer A."/>
            <person name="Rast P."/>
            <person name="Oberbeckmann S."/>
            <person name="Bunk B."/>
            <person name="Jeske O."/>
            <person name="Meyerdierks A."/>
            <person name="Storesund J.E."/>
            <person name="Kallscheuer N."/>
            <person name="Luecker S."/>
            <person name="Lage O.M."/>
            <person name="Pohl T."/>
            <person name="Merkel B.J."/>
            <person name="Hornburger P."/>
            <person name="Mueller R.-W."/>
            <person name="Bruemmer F."/>
            <person name="Labrenz M."/>
            <person name="Spormann A.M."/>
            <person name="Op den Camp H."/>
            <person name="Overmann J."/>
            <person name="Amann R."/>
            <person name="Jetten M.S.M."/>
            <person name="Mascher T."/>
            <person name="Medema M.H."/>
            <person name="Devos D.P."/>
            <person name="Kaster A.-K."/>
            <person name="Ovreas L."/>
            <person name="Rohde M."/>
            <person name="Galperin M.Y."/>
            <person name="Jogler C."/>
        </authorList>
    </citation>
    <scope>NUCLEOTIDE SEQUENCE [LARGE SCALE GENOMIC DNA]</scope>
    <source>
        <strain evidence="11 12">FC18</strain>
    </source>
</reference>
<name>A0A5B9P881_9BACT</name>
<evidence type="ECO:0000256" key="1">
    <source>
        <dbReference type="ARBA" id="ARBA00006540"/>
    </source>
</evidence>
<dbReference type="OrthoDB" id="9806135at2"/>
<evidence type="ECO:0000256" key="7">
    <source>
        <dbReference type="HAMAP-Rule" id="MF_01325"/>
    </source>
</evidence>
<feature type="region of interest" description="Disordered" evidence="10">
    <location>
        <begin position="58"/>
        <end position="84"/>
    </location>
</feature>
<dbReference type="Proteomes" id="UP000322214">
    <property type="component" value="Chromosome"/>
</dbReference>
<feature type="compositionally biased region" description="Basic residues" evidence="10">
    <location>
        <begin position="161"/>
        <end position="170"/>
    </location>
</feature>
<keyword evidence="3 7" id="KW-0694">RNA-binding</keyword>
<dbReference type="Pfam" id="PF00297">
    <property type="entry name" value="Ribosomal_L3"/>
    <property type="match status" value="1"/>
</dbReference>
<evidence type="ECO:0000256" key="2">
    <source>
        <dbReference type="ARBA" id="ARBA00022730"/>
    </source>
</evidence>
<gene>
    <name evidence="7 11" type="primary">rplC</name>
    <name evidence="11" type="ORF">MFFC18_12810</name>
</gene>
<dbReference type="HAMAP" id="MF_01325_B">
    <property type="entry name" value="Ribosomal_uL3_B"/>
    <property type="match status" value="1"/>
</dbReference>
<evidence type="ECO:0000256" key="9">
    <source>
        <dbReference type="RuleBase" id="RU003906"/>
    </source>
</evidence>
<dbReference type="GO" id="GO:0003735">
    <property type="term" value="F:structural constituent of ribosome"/>
    <property type="evidence" value="ECO:0007669"/>
    <property type="project" value="UniProtKB-UniRule"/>
</dbReference>
<dbReference type="Gene3D" id="3.30.160.810">
    <property type="match status" value="1"/>
</dbReference>
<keyword evidence="12" id="KW-1185">Reference proteome</keyword>
<sequence length="237" mass="25615">MAKGILGRKVGMTQVFDPETGVVTPVTVIEAGPCKVLQVRTPEKDGYSAVQLGFGEKARPKKDLRSRQSQASRAERGHVADIKSKRSQKLAAAGQLREKANCEPAKFVREIRGNSESEVGNEVKVDVLAEVPRVDVMGISKGRGTAGVMKRHNFSGQRATHGVKKCHRHAGGTGMSAYPSRTFKGKRMAGRYGNAQVTVRNLNLVQVDAENNLLLVEGAVPGPNGGYLVIRETNMKK</sequence>
<dbReference type="Gene3D" id="2.40.30.10">
    <property type="entry name" value="Translation factors"/>
    <property type="match status" value="1"/>
</dbReference>
<dbReference type="InterPro" id="IPR000597">
    <property type="entry name" value="Ribosomal_uL3"/>
</dbReference>
<dbReference type="RefSeq" id="WP_075084388.1">
    <property type="nucleotide sequence ID" value="NZ_CP042912.1"/>
</dbReference>
<dbReference type="PANTHER" id="PTHR11229:SF16">
    <property type="entry name" value="LARGE RIBOSOMAL SUBUNIT PROTEIN UL3C"/>
    <property type="match status" value="1"/>
</dbReference>
<keyword evidence="2 7" id="KW-0699">rRNA-binding</keyword>
<dbReference type="PANTHER" id="PTHR11229">
    <property type="entry name" value="50S RIBOSOMAL PROTEIN L3"/>
    <property type="match status" value="1"/>
</dbReference>
<dbReference type="InterPro" id="IPR009000">
    <property type="entry name" value="Transl_B-barrel_sf"/>
</dbReference>
<comment type="similarity">
    <text evidence="1 7 8">Belongs to the universal ribosomal protein uL3 family.</text>
</comment>
<evidence type="ECO:0000313" key="12">
    <source>
        <dbReference type="Proteomes" id="UP000322214"/>
    </source>
</evidence>
<dbReference type="EMBL" id="CP042912">
    <property type="protein sequence ID" value="QEG21425.1"/>
    <property type="molecule type" value="Genomic_DNA"/>
</dbReference>
<protein>
    <recommendedName>
        <fullName evidence="6 7">Large ribosomal subunit protein uL3</fullName>
    </recommendedName>
</protein>
<feature type="region of interest" description="Disordered" evidence="10">
    <location>
        <begin position="157"/>
        <end position="177"/>
    </location>
</feature>
<comment type="subunit">
    <text evidence="7 9">Part of the 50S ribosomal subunit. Forms a cluster with proteins L14 and L19.</text>
</comment>
<dbReference type="NCBIfam" id="TIGR03625">
    <property type="entry name" value="L3_bact"/>
    <property type="match status" value="1"/>
</dbReference>
<dbReference type="SUPFAM" id="SSF50447">
    <property type="entry name" value="Translation proteins"/>
    <property type="match status" value="1"/>
</dbReference>
<organism evidence="11 12">
    <name type="scientific">Mariniblastus fucicola</name>
    <dbReference type="NCBI Taxonomy" id="980251"/>
    <lineage>
        <taxon>Bacteria</taxon>
        <taxon>Pseudomonadati</taxon>
        <taxon>Planctomycetota</taxon>
        <taxon>Planctomycetia</taxon>
        <taxon>Pirellulales</taxon>
        <taxon>Pirellulaceae</taxon>
        <taxon>Mariniblastus</taxon>
    </lineage>
</organism>
<dbReference type="InterPro" id="IPR019927">
    <property type="entry name" value="Ribosomal_uL3_bac/org-type"/>
</dbReference>
<evidence type="ECO:0000256" key="5">
    <source>
        <dbReference type="ARBA" id="ARBA00023274"/>
    </source>
</evidence>
<evidence type="ECO:0000256" key="3">
    <source>
        <dbReference type="ARBA" id="ARBA00022884"/>
    </source>
</evidence>
<dbReference type="STRING" id="980251.GCA_001642875_01594"/>
<keyword evidence="5 7" id="KW-0687">Ribonucleoprotein</keyword>
<evidence type="ECO:0000313" key="11">
    <source>
        <dbReference type="EMBL" id="QEG21425.1"/>
    </source>
</evidence>